<gene>
    <name evidence="2" type="ORF">DQ384_36455</name>
</gene>
<accession>A0A367EUZ7</accession>
<keyword evidence="1" id="KW-0472">Membrane</keyword>
<reference evidence="2 3" key="1">
    <citation type="submission" date="2018-06" db="EMBL/GenBank/DDBJ databases">
        <title>Sphaerisporangium craniellae sp. nov., isolated from a marine sponge in the South China Sea.</title>
        <authorList>
            <person name="Li L."/>
        </authorList>
    </citation>
    <scope>NUCLEOTIDE SEQUENCE [LARGE SCALE GENOMIC DNA]</scope>
    <source>
        <strain evidence="2 3">CCTCC AA 208026</strain>
    </source>
</reference>
<name>A0A367EUZ7_9ACTN</name>
<proteinExistence type="predicted"/>
<organism evidence="2 3">
    <name type="scientific">Sphaerisporangium album</name>
    <dbReference type="NCBI Taxonomy" id="509200"/>
    <lineage>
        <taxon>Bacteria</taxon>
        <taxon>Bacillati</taxon>
        <taxon>Actinomycetota</taxon>
        <taxon>Actinomycetes</taxon>
        <taxon>Streptosporangiales</taxon>
        <taxon>Streptosporangiaceae</taxon>
        <taxon>Sphaerisporangium</taxon>
    </lineage>
</organism>
<dbReference type="Proteomes" id="UP000253094">
    <property type="component" value="Unassembled WGS sequence"/>
</dbReference>
<protein>
    <submittedName>
        <fullName evidence="2">Uncharacterized protein</fullName>
    </submittedName>
</protein>
<evidence type="ECO:0000313" key="2">
    <source>
        <dbReference type="EMBL" id="RCG21954.1"/>
    </source>
</evidence>
<dbReference type="RefSeq" id="WP_114033432.1">
    <property type="nucleotide sequence ID" value="NZ_QOIL01000029.1"/>
</dbReference>
<comment type="caution">
    <text evidence="2">The sequence shown here is derived from an EMBL/GenBank/DDBJ whole genome shotgun (WGS) entry which is preliminary data.</text>
</comment>
<sequence length="89" mass="9667">MTWPWLPPLLLVWALVGAVIAHPAFGRIWAGVRLGGRHPAGAVTAAVLWAECLLVAGMAGVVWPIPLAVHIRQAELARHGTRQEEHDRT</sequence>
<dbReference type="EMBL" id="QOIL01000029">
    <property type="protein sequence ID" value="RCG21954.1"/>
    <property type="molecule type" value="Genomic_DNA"/>
</dbReference>
<evidence type="ECO:0000256" key="1">
    <source>
        <dbReference type="SAM" id="Phobius"/>
    </source>
</evidence>
<feature type="transmembrane region" description="Helical" evidence="1">
    <location>
        <begin position="42"/>
        <end position="63"/>
    </location>
</feature>
<dbReference type="AlphaFoldDB" id="A0A367EUZ7"/>
<keyword evidence="1" id="KW-0812">Transmembrane</keyword>
<keyword evidence="1" id="KW-1133">Transmembrane helix</keyword>
<keyword evidence="3" id="KW-1185">Reference proteome</keyword>
<evidence type="ECO:0000313" key="3">
    <source>
        <dbReference type="Proteomes" id="UP000253094"/>
    </source>
</evidence>